<gene>
    <name evidence="3" type="ORF">FSB75_11220</name>
</gene>
<name>A0A5B8UJW0_9BACT</name>
<dbReference type="EMBL" id="CP042433">
    <property type="protein sequence ID" value="QEC56439.1"/>
    <property type="molecule type" value="Genomic_DNA"/>
</dbReference>
<feature type="region of interest" description="Disordered" evidence="1">
    <location>
        <begin position="29"/>
        <end position="89"/>
    </location>
</feature>
<feature type="signal peptide" evidence="2">
    <location>
        <begin position="1"/>
        <end position="25"/>
    </location>
</feature>
<evidence type="ECO:0000256" key="1">
    <source>
        <dbReference type="SAM" id="MobiDB-lite"/>
    </source>
</evidence>
<accession>A0A5B8UJW0</accession>
<proteinExistence type="predicted"/>
<feature type="chain" id="PRO_5022767301" description="Lipoprotein" evidence="2">
    <location>
        <begin position="26"/>
        <end position="89"/>
    </location>
</feature>
<feature type="compositionally biased region" description="Basic and acidic residues" evidence="1">
    <location>
        <begin position="35"/>
        <end position="89"/>
    </location>
</feature>
<organism evidence="3 4">
    <name type="scientific">Flavisolibacter ginsenosidimutans</name>
    <dbReference type="NCBI Taxonomy" id="661481"/>
    <lineage>
        <taxon>Bacteria</taxon>
        <taxon>Pseudomonadati</taxon>
        <taxon>Bacteroidota</taxon>
        <taxon>Chitinophagia</taxon>
        <taxon>Chitinophagales</taxon>
        <taxon>Chitinophagaceae</taxon>
        <taxon>Flavisolibacter</taxon>
    </lineage>
</organism>
<keyword evidence="4" id="KW-1185">Reference proteome</keyword>
<evidence type="ECO:0000313" key="4">
    <source>
        <dbReference type="Proteomes" id="UP000321204"/>
    </source>
</evidence>
<evidence type="ECO:0008006" key="5">
    <source>
        <dbReference type="Google" id="ProtNLM"/>
    </source>
</evidence>
<protein>
    <recommendedName>
        <fullName evidence="5">Lipoprotein</fullName>
    </recommendedName>
</protein>
<reference evidence="3 4" key="1">
    <citation type="journal article" date="2015" name="Int. J. Syst. Evol. Microbiol.">
        <title>Flavisolibacter ginsenosidimutans sp. nov., with ginsenoside-converting activity isolated from soil used for cultivating ginseng.</title>
        <authorList>
            <person name="Zhao Y."/>
            <person name="Liu Q."/>
            <person name="Kang M.S."/>
            <person name="Jin F."/>
            <person name="Yu H."/>
            <person name="Im W.T."/>
        </authorList>
    </citation>
    <scope>NUCLEOTIDE SEQUENCE [LARGE SCALE GENOMIC DNA]</scope>
    <source>
        <strain evidence="3 4">Gsoil 636</strain>
    </source>
</reference>
<dbReference type="AlphaFoldDB" id="A0A5B8UJW0"/>
<dbReference type="KEGG" id="fgg:FSB75_11220"/>
<dbReference type="PROSITE" id="PS51257">
    <property type="entry name" value="PROKAR_LIPOPROTEIN"/>
    <property type="match status" value="1"/>
</dbReference>
<dbReference type="Proteomes" id="UP000321204">
    <property type="component" value="Chromosome"/>
</dbReference>
<sequence length="89" mass="9844">MLSVNHKIRNMKRTFVALAILASLAACNNSGTSTGDKKDSLDSVASEKKDRIDSSAEQRKDVVDSTTKHQKQVLDKMDSMNHKKDSVTH</sequence>
<keyword evidence="2" id="KW-0732">Signal</keyword>
<evidence type="ECO:0000256" key="2">
    <source>
        <dbReference type="SAM" id="SignalP"/>
    </source>
</evidence>
<evidence type="ECO:0000313" key="3">
    <source>
        <dbReference type="EMBL" id="QEC56439.1"/>
    </source>
</evidence>